<dbReference type="FunFam" id="1.10.510.10:FF:000480">
    <property type="entry name" value="Pollen receptor-like kinase 1"/>
    <property type="match status" value="1"/>
</dbReference>
<dbReference type="Pfam" id="PF00560">
    <property type="entry name" value="LRR_1"/>
    <property type="match status" value="1"/>
</dbReference>
<dbReference type="PROSITE" id="PS50011">
    <property type="entry name" value="PROTEIN_KINASE_DOM"/>
    <property type="match status" value="1"/>
</dbReference>
<accession>A0AAF0W0C9</accession>
<reference evidence="14" key="1">
    <citation type="journal article" date="2016" name="Nat. Genet.">
        <title>A high-quality carrot genome assembly provides new insights into carotenoid accumulation and asterid genome evolution.</title>
        <authorList>
            <person name="Iorizzo M."/>
            <person name="Ellison S."/>
            <person name="Senalik D."/>
            <person name="Zeng P."/>
            <person name="Satapoomin P."/>
            <person name="Huang J."/>
            <person name="Bowman M."/>
            <person name="Iovene M."/>
            <person name="Sanseverino W."/>
            <person name="Cavagnaro P."/>
            <person name="Yildiz M."/>
            <person name="Macko-Podgorni A."/>
            <person name="Moranska E."/>
            <person name="Grzebelus E."/>
            <person name="Grzebelus D."/>
            <person name="Ashrafi H."/>
            <person name="Zheng Z."/>
            <person name="Cheng S."/>
            <person name="Spooner D."/>
            <person name="Van Deynze A."/>
            <person name="Simon P."/>
        </authorList>
    </citation>
    <scope>NUCLEOTIDE SEQUENCE</scope>
    <source>
        <tissue evidence="14">Leaf</tissue>
    </source>
</reference>
<keyword evidence="4 11" id="KW-0812">Transmembrane</keyword>
<dbReference type="Pfam" id="PF00069">
    <property type="entry name" value="Pkinase"/>
    <property type="match status" value="1"/>
</dbReference>
<organism evidence="14 15">
    <name type="scientific">Daucus carota subsp. sativus</name>
    <name type="common">Carrot</name>
    <dbReference type="NCBI Taxonomy" id="79200"/>
    <lineage>
        <taxon>Eukaryota</taxon>
        <taxon>Viridiplantae</taxon>
        <taxon>Streptophyta</taxon>
        <taxon>Embryophyta</taxon>
        <taxon>Tracheophyta</taxon>
        <taxon>Spermatophyta</taxon>
        <taxon>Magnoliopsida</taxon>
        <taxon>eudicotyledons</taxon>
        <taxon>Gunneridae</taxon>
        <taxon>Pentapetalae</taxon>
        <taxon>asterids</taxon>
        <taxon>campanulids</taxon>
        <taxon>Apiales</taxon>
        <taxon>Apiaceae</taxon>
        <taxon>Apioideae</taxon>
        <taxon>Scandiceae</taxon>
        <taxon>Daucinae</taxon>
        <taxon>Daucus</taxon>
        <taxon>Daucus sect. Daucus</taxon>
    </lineage>
</organism>
<dbReference type="InterPro" id="IPR046959">
    <property type="entry name" value="PRK1-6/SRF4-like"/>
</dbReference>
<evidence type="ECO:0000256" key="4">
    <source>
        <dbReference type="ARBA" id="ARBA00022692"/>
    </source>
</evidence>
<dbReference type="InterPro" id="IPR001611">
    <property type="entry name" value="Leu-rich_rpt"/>
</dbReference>
<evidence type="ECO:0000256" key="11">
    <source>
        <dbReference type="SAM" id="Phobius"/>
    </source>
</evidence>
<dbReference type="InterPro" id="IPR011009">
    <property type="entry name" value="Kinase-like_dom_sf"/>
</dbReference>
<evidence type="ECO:0000256" key="2">
    <source>
        <dbReference type="ARBA" id="ARBA00022553"/>
    </source>
</evidence>
<evidence type="ECO:0000256" key="8">
    <source>
        <dbReference type="ARBA" id="ARBA00023136"/>
    </source>
</evidence>
<evidence type="ECO:0000256" key="12">
    <source>
        <dbReference type="SAM" id="SignalP"/>
    </source>
</evidence>
<evidence type="ECO:0000256" key="5">
    <source>
        <dbReference type="ARBA" id="ARBA00022729"/>
    </source>
</evidence>
<dbReference type="EMBL" id="CP093343">
    <property type="protein sequence ID" value="WOG81320.1"/>
    <property type="molecule type" value="Genomic_DNA"/>
</dbReference>
<keyword evidence="6" id="KW-0677">Repeat</keyword>
<dbReference type="Proteomes" id="UP000077755">
    <property type="component" value="Chromosome 1"/>
</dbReference>
<keyword evidence="3" id="KW-0433">Leucine-rich repeat</keyword>
<dbReference type="GO" id="GO:0005524">
    <property type="term" value="F:ATP binding"/>
    <property type="evidence" value="ECO:0007669"/>
    <property type="project" value="InterPro"/>
</dbReference>
<sequence>MRWTIVLHVLLMCVIFGSSDDSEAEILLDFKKSLSNAGALSNWNEEVSLCTGDKGNWNGLLCLKGSFFGLRLESMGLSGIIDVESLSKLPYLRTVSFMNNNFNGPFPGNMNKMSSLRALYLSNNNFSGEIPEDAFKGMNLMRRVYLGNNHFMGKIPKSLAGLSKLVDLQLQNNKFVGRIPNLKQKDLIANFTNNKLEGPIPSALSDEPSSSFAGNNLCGAPMAECPPSKKKSVPKVAIIVAAAVAIALAIIIISSLLLHRQNRSKSKASNIRKQPSAETENNETWIKYNYDQKKEVGLPKHTTDKYKKTEPAGKLHFVKNDTERFELQDLLRASAEVLGSGSSGSSYKAILLSGPAVVVKRYKQMSNVGKAEFYEHMRNLGSLSHPNLLPLVAFYYTKEEKLLINDFAENGSLASHLHSNPKRNQPRLDWPTRLRIIKGVAKGLEHLYKAFPNLPLPHGHLKSSNVLLDETFAPLLADYGLVPMMNKEHAHHFMVAYKSPESSQNDHRLTRKTDVWCLGILILELLTGKFPANYLRQGKGGNADLASWVNSVVREEWTGEVFDNAMKRTKNAEAEMLKLLKIGMCCCEWNVDRRWDLNEAIAKIDGLKEGNNDEDQSSYASDGEAYSSKGMTDDEFTFSVTG</sequence>
<dbReference type="InterPro" id="IPR013210">
    <property type="entry name" value="LRR_N_plant-typ"/>
</dbReference>
<proteinExistence type="predicted"/>
<evidence type="ECO:0000259" key="13">
    <source>
        <dbReference type="PROSITE" id="PS50011"/>
    </source>
</evidence>
<feature type="signal peptide" evidence="12">
    <location>
        <begin position="1"/>
        <end position="19"/>
    </location>
</feature>
<evidence type="ECO:0000256" key="3">
    <source>
        <dbReference type="ARBA" id="ARBA00022614"/>
    </source>
</evidence>
<evidence type="ECO:0000313" key="15">
    <source>
        <dbReference type="Proteomes" id="UP000077755"/>
    </source>
</evidence>
<feature type="domain" description="Protein kinase" evidence="13">
    <location>
        <begin position="332"/>
        <end position="607"/>
    </location>
</feature>
<reference evidence="14" key="2">
    <citation type="submission" date="2022-03" db="EMBL/GenBank/DDBJ databases">
        <title>Draft title - Genomic analysis of global carrot germplasm unveils the trajectory of domestication and the origin of high carotenoid orange carrot.</title>
        <authorList>
            <person name="Iorizzo M."/>
            <person name="Ellison S."/>
            <person name="Senalik D."/>
            <person name="Macko-Podgorni A."/>
            <person name="Grzebelus D."/>
            <person name="Bostan H."/>
            <person name="Rolling W."/>
            <person name="Curaba J."/>
            <person name="Simon P."/>
        </authorList>
    </citation>
    <scope>NUCLEOTIDE SEQUENCE</scope>
    <source>
        <tissue evidence="14">Leaf</tissue>
    </source>
</reference>
<evidence type="ECO:0000256" key="6">
    <source>
        <dbReference type="ARBA" id="ARBA00022737"/>
    </source>
</evidence>
<comment type="subcellular location">
    <subcellularLocation>
        <location evidence="1">Membrane</location>
        <topology evidence="1">Single-pass membrane protein</topology>
    </subcellularLocation>
</comment>
<dbReference type="SUPFAM" id="SSF56112">
    <property type="entry name" value="Protein kinase-like (PK-like)"/>
    <property type="match status" value="1"/>
</dbReference>
<dbReference type="AlphaFoldDB" id="A0AAF0W0C9"/>
<dbReference type="GO" id="GO:0016020">
    <property type="term" value="C:membrane"/>
    <property type="evidence" value="ECO:0007669"/>
    <property type="project" value="UniProtKB-SubCell"/>
</dbReference>
<keyword evidence="7 11" id="KW-1133">Transmembrane helix</keyword>
<evidence type="ECO:0000256" key="7">
    <source>
        <dbReference type="ARBA" id="ARBA00022989"/>
    </source>
</evidence>
<dbReference type="GO" id="GO:0004672">
    <property type="term" value="F:protein kinase activity"/>
    <property type="evidence" value="ECO:0007669"/>
    <property type="project" value="InterPro"/>
</dbReference>
<feature type="transmembrane region" description="Helical" evidence="11">
    <location>
        <begin position="236"/>
        <end position="258"/>
    </location>
</feature>
<dbReference type="InterPro" id="IPR000719">
    <property type="entry name" value="Prot_kinase_dom"/>
</dbReference>
<dbReference type="PANTHER" id="PTHR48007">
    <property type="entry name" value="LEUCINE-RICH REPEAT RECEPTOR-LIKE PROTEIN KINASE PXC1"/>
    <property type="match status" value="1"/>
</dbReference>
<evidence type="ECO:0000256" key="9">
    <source>
        <dbReference type="ARBA" id="ARBA00023170"/>
    </source>
</evidence>
<dbReference type="SUPFAM" id="SSF52058">
    <property type="entry name" value="L domain-like"/>
    <property type="match status" value="1"/>
</dbReference>
<keyword evidence="2" id="KW-0597">Phosphoprotein</keyword>
<gene>
    <name evidence="14" type="ORF">DCAR_0100466</name>
</gene>
<dbReference type="FunFam" id="3.80.10.10:FF:000400">
    <property type="entry name" value="Nuclear pore complex protein NUP107"/>
    <property type="match status" value="1"/>
</dbReference>
<dbReference type="Gene3D" id="1.10.510.10">
    <property type="entry name" value="Transferase(Phosphotransferase) domain 1"/>
    <property type="match status" value="1"/>
</dbReference>
<keyword evidence="8 11" id="KW-0472">Membrane</keyword>
<evidence type="ECO:0000256" key="10">
    <source>
        <dbReference type="SAM" id="MobiDB-lite"/>
    </source>
</evidence>
<feature type="region of interest" description="Disordered" evidence="10">
    <location>
        <begin position="611"/>
        <end position="631"/>
    </location>
</feature>
<keyword evidence="15" id="KW-1185">Reference proteome</keyword>
<dbReference type="InterPro" id="IPR032675">
    <property type="entry name" value="LRR_dom_sf"/>
</dbReference>
<dbReference type="Gene3D" id="3.80.10.10">
    <property type="entry name" value="Ribonuclease Inhibitor"/>
    <property type="match status" value="2"/>
</dbReference>
<dbReference type="Pfam" id="PF08263">
    <property type="entry name" value="LRRNT_2"/>
    <property type="match status" value="1"/>
</dbReference>
<evidence type="ECO:0000313" key="14">
    <source>
        <dbReference type="EMBL" id="WOG81320.1"/>
    </source>
</evidence>
<keyword evidence="5 12" id="KW-0732">Signal</keyword>
<dbReference type="Gene3D" id="3.30.200.20">
    <property type="entry name" value="Phosphorylase Kinase, domain 1"/>
    <property type="match status" value="1"/>
</dbReference>
<feature type="chain" id="PRO_5042269152" description="Protein kinase domain-containing protein" evidence="12">
    <location>
        <begin position="20"/>
        <end position="642"/>
    </location>
</feature>
<name>A0AAF0W0C9_DAUCS</name>
<dbReference type="PANTHER" id="PTHR48007:SF67">
    <property type="entry name" value="POLLEN RECEPTOR-LIKE KINASE 1"/>
    <property type="match status" value="1"/>
</dbReference>
<protein>
    <recommendedName>
        <fullName evidence="13">Protein kinase domain-containing protein</fullName>
    </recommendedName>
</protein>
<keyword evidence="9" id="KW-0675">Receptor</keyword>
<evidence type="ECO:0000256" key="1">
    <source>
        <dbReference type="ARBA" id="ARBA00004167"/>
    </source>
</evidence>